<gene>
    <name evidence="1" type="ORF">RS86_02357</name>
</gene>
<sequence length="149" mass="16295">MDPTSRPLPHEDVHRLLTGMYDDYLRGAPSAIDARLAEDVTIFDSASDALVTGLEELAALRGRRTEIAAEPSAPAWTETSLTVEDLRVREVGGVLVATWWLRVDGTDAHGVAVSPELSRNTAVLQHRTDGTLRILHLHEDVRQEAGPVI</sequence>
<dbReference type="PATRIC" id="fig|582680.6.peg.2423"/>
<evidence type="ECO:0000313" key="1">
    <source>
        <dbReference type="EMBL" id="KJL32579.1"/>
    </source>
</evidence>
<protein>
    <submittedName>
        <fullName evidence="1">Uncharacterized protein</fullName>
    </submittedName>
</protein>
<dbReference type="STRING" id="582680.RS86_02357"/>
<dbReference type="RefSeq" id="WP_045272444.1">
    <property type="nucleotide sequence ID" value="NZ_JYIX01000036.1"/>
</dbReference>
<reference evidence="1 2" key="1">
    <citation type="submission" date="2015-02" db="EMBL/GenBank/DDBJ databases">
        <title>Draft genome sequences of ten Microbacterium spp. with emphasis on heavy metal contaminated environments.</title>
        <authorList>
            <person name="Corretto E."/>
        </authorList>
    </citation>
    <scope>NUCLEOTIDE SEQUENCE [LARGE SCALE GENOMIC DNA]</scope>
    <source>
        <strain evidence="1 2">ARN176</strain>
    </source>
</reference>
<name>A0A0F0LIT3_9MICO</name>
<accession>A0A0F0LIT3</accession>
<dbReference type="AlphaFoldDB" id="A0A0F0LIT3"/>
<dbReference type="Proteomes" id="UP000033740">
    <property type="component" value="Unassembled WGS sequence"/>
</dbReference>
<dbReference type="InterPro" id="IPR032710">
    <property type="entry name" value="NTF2-like_dom_sf"/>
</dbReference>
<proteinExistence type="predicted"/>
<dbReference type="SUPFAM" id="SSF54427">
    <property type="entry name" value="NTF2-like"/>
    <property type="match status" value="1"/>
</dbReference>
<dbReference type="EMBL" id="JYIX01000036">
    <property type="protein sequence ID" value="KJL32579.1"/>
    <property type="molecule type" value="Genomic_DNA"/>
</dbReference>
<organism evidence="1 2">
    <name type="scientific">Microbacterium azadirachtae</name>
    <dbReference type="NCBI Taxonomy" id="582680"/>
    <lineage>
        <taxon>Bacteria</taxon>
        <taxon>Bacillati</taxon>
        <taxon>Actinomycetota</taxon>
        <taxon>Actinomycetes</taxon>
        <taxon>Micrococcales</taxon>
        <taxon>Microbacteriaceae</taxon>
        <taxon>Microbacterium</taxon>
    </lineage>
</organism>
<keyword evidence="2" id="KW-1185">Reference proteome</keyword>
<evidence type="ECO:0000313" key="2">
    <source>
        <dbReference type="Proteomes" id="UP000033740"/>
    </source>
</evidence>
<comment type="caution">
    <text evidence="1">The sequence shown here is derived from an EMBL/GenBank/DDBJ whole genome shotgun (WGS) entry which is preliminary data.</text>
</comment>
<dbReference type="Gene3D" id="3.10.450.50">
    <property type="match status" value="1"/>
</dbReference>